<evidence type="ECO:0000313" key="2">
    <source>
        <dbReference type="Proteomes" id="UP000003866"/>
    </source>
</evidence>
<dbReference type="Proteomes" id="UP000003866">
    <property type="component" value="Unassembled WGS sequence"/>
</dbReference>
<evidence type="ECO:0000313" key="1">
    <source>
        <dbReference type="EMBL" id="EII32573.1"/>
    </source>
</evidence>
<accession>A0AAN3V0U6</accession>
<comment type="caution">
    <text evidence="1">The sequence shown here is derived from an EMBL/GenBank/DDBJ whole genome shotgun (WGS) entry which is preliminary data.</text>
</comment>
<gene>
    <name evidence="1" type="ORF">EC40967_3803</name>
</gene>
<dbReference type="EMBL" id="AFAA02000036">
    <property type="protein sequence ID" value="EII32573.1"/>
    <property type="molecule type" value="Genomic_DNA"/>
</dbReference>
<reference evidence="1 2" key="1">
    <citation type="submission" date="2011-12" db="EMBL/GenBank/DDBJ databases">
        <authorList>
            <person name="Brinkac L."/>
            <person name="Radune D."/>
            <person name="Sanka R."/>
            <person name="Selengut J."/>
            <person name="DebRoy C."/>
            <person name="Feng P."/>
            <person name="Fratamico P.M."/>
            <person name="Kapur V."/>
            <person name="Kariyawasam S."/>
            <person name="Losada L."/>
            <person name="Nierman W.C."/>
            <person name="Nelson K."/>
        </authorList>
    </citation>
    <scope>NUCLEOTIDE SEQUENCE [LARGE SCALE GENOMIC DNA]</scope>
    <source>
        <strain evidence="1 2">4.0967</strain>
    </source>
</reference>
<dbReference type="AlphaFoldDB" id="A0AAN3V0U6"/>
<name>A0AAN3V0U6_ECOLX</name>
<proteinExistence type="predicted"/>
<organism evidence="1 2">
    <name type="scientific">Escherichia coli 4.0967</name>
    <dbReference type="NCBI Taxonomy" id="869687"/>
    <lineage>
        <taxon>Bacteria</taxon>
        <taxon>Pseudomonadati</taxon>
        <taxon>Pseudomonadota</taxon>
        <taxon>Gammaproteobacteria</taxon>
        <taxon>Enterobacterales</taxon>
        <taxon>Enterobacteriaceae</taxon>
        <taxon>Escherichia</taxon>
    </lineage>
</organism>
<protein>
    <submittedName>
        <fullName evidence="1">Uncharacterized protein</fullName>
    </submittedName>
</protein>
<sequence length="53" mass="6227">MSFLLCFCQNLSVFLVINPFKRSLKSFIFTDCVRPSILLYNTVLFMQRTIFIG</sequence>